<dbReference type="PANTHER" id="PTHR11933">
    <property type="entry name" value="TRNA 5-METHYLAMINOMETHYL-2-THIOURIDYLATE -METHYLTRANSFERASE"/>
    <property type="match status" value="1"/>
</dbReference>
<evidence type="ECO:0000259" key="1">
    <source>
        <dbReference type="PROSITE" id="PS50206"/>
    </source>
</evidence>
<protein>
    <submittedName>
        <fullName evidence="3">Rhodanese domain-containing protein</fullName>
    </submittedName>
</protein>
<evidence type="ECO:0000313" key="2">
    <source>
        <dbReference type="Proteomes" id="UP000095287"/>
    </source>
</evidence>
<keyword evidence="2" id="KW-1185">Reference proteome</keyword>
<evidence type="ECO:0000313" key="3">
    <source>
        <dbReference type="WBParaSite" id="L893_g5402.t1"/>
    </source>
</evidence>
<accession>A0A1I8AGL7</accession>
<dbReference type="GO" id="GO:0002143">
    <property type="term" value="P:tRNA wobble position uridine thiolation"/>
    <property type="evidence" value="ECO:0007669"/>
    <property type="project" value="TreeGrafter"/>
</dbReference>
<proteinExistence type="predicted"/>
<dbReference type="Proteomes" id="UP000095287">
    <property type="component" value="Unplaced"/>
</dbReference>
<dbReference type="WBParaSite" id="L893_g5402.t1">
    <property type="protein sequence ID" value="L893_g5402.t1"/>
    <property type="gene ID" value="L893_g5402"/>
</dbReference>
<dbReference type="PROSITE" id="PS50206">
    <property type="entry name" value="RHODANESE_3"/>
    <property type="match status" value="1"/>
</dbReference>
<dbReference type="InterPro" id="IPR014729">
    <property type="entry name" value="Rossmann-like_a/b/a_fold"/>
</dbReference>
<dbReference type="SUPFAM" id="SSF52402">
    <property type="entry name" value="Adenine nucleotide alpha hydrolases-like"/>
    <property type="match status" value="1"/>
</dbReference>
<name>A0A1I8AGL7_9BILA</name>
<dbReference type="GO" id="GO:0005739">
    <property type="term" value="C:mitochondrion"/>
    <property type="evidence" value="ECO:0007669"/>
    <property type="project" value="TreeGrafter"/>
</dbReference>
<sequence length="84" mass="9376">MSTVKRVVCAMSGGVDSSVSAWLLKKKGFDVVGVYMVNWDHVEEGISQCPRTKDQADAQNVCDQLGIQLNVVSFVKEYWTDVFM</sequence>
<dbReference type="AlphaFoldDB" id="A0A1I8AGL7"/>
<dbReference type="Pfam" id="PF03054">
    <property type="entry name" value="tRNA_Me_trans"/>
    <property type="match status" value="1"/>
</dbReference>
<dbReference type="Gene3D" id="3.40.50.620">
    <property type="entry name" value="HUPs"/>
    <property type="match status" value="1"/>
</dbReference>
<feature type="domain" description="Rhodanese" evidence="1">
    <location>
        <begin position="7"/>
        <end position="50"/>
    </location>
</feature>
<dbReference type="PANTHER" id="PTHR11933:SF5">
    <property type="entry name" value="MITOCHONDRIAL TRNA-SPECIFIC 2-THIOURIDYLASE 1"/>
    <property type="match status" value="1"/>
</dbReference>
<reference evidence="3" key="1">
    <citation type="submission" date="2016-11" db="UniProtKB">
        <authorList>
            <consortium name="WormBaseParasite"/>
        </authorList>
    </citation>
    <scope>IDENTIFICATION</scope>
</reference>
<dbReference type="InterPro" id="IPR001763">
    <property type="entry name" value="Rhodanese-like_dom"/>
</dbReference>
<organism evidence="2 3">
    <name type="scientific">Steinernema glaseri</name>
    <dbReference type="NCBI Taxonomy" id="37863"/>
    <lineage>
        <taxon>Eukaryota</taxon>
        <taxon>Metazoa</taxon>
        <taxon>Ecdysozoa</taxon>
        <taxon>Nematoda</taxon>
        <taxon>Chromadorea</taxon>
        <taxon>Rhabditida</taxon>
        <taxon>Tylenchina</taxon>
        <taxon>Panagrolaimomorpha</taxon>
        <taxon>Strongyloidoidea</taxon>
        <taxon>Steinernematidae</taxon>
        <taxon>Steinernema</taxon>
    </lineage>
</organism>